<organism evidence="1">
    <name type="scientific">Ectopseudomonas oleovorans</name>
    <name type="common">Pseudomonas oleovorans</name>
    <dbReference type="NCBI Taxonomy" id="301"/>
    <lineage>
        <taxon>Bacteria</taxon>
        <taxon>Pseudomonadati</taxon>
        <taxon>Pseudomonadota</taxon>
        <taxon>Gammaproteobacteria</taxon>
        <taxon>Pseudomonadales</taxon>
        <taxon>Pseudomonadaceae</taxon>
        <taxon>Ectopseudomonas</taxon>
    </lineage>
</organism>
<accession>A0A653B922</accession>
<reference evidence="1" key="1">
    <citation type="submission" date="2018-11" db="EMBL/GenBank/DDBJ databases">
        <authorList>
            <consortium name="Genoscope - CEA"/>
            <person name="William W."/>
        </authorList>
    </citation>
    <scope>NUCLEOTIDE SEQUENCE [LARGE SCALE GENOMIC DNA]</scope>
    <source>
        <strain evidence="1">T9AD</strain>
    </source>
</reference>
<proteinExistence type="predicted"/>
<name>A0A653B922_ECTOL</name>
<gene>
    <name evidence="1" type="ORF">POT9AD_4201</name>
</gene>
<evidence type="ECO:0000313" key="1">
    <source>
        <dbReference type="EMBL" id="VDN65176.1"/>
    </source>
</evidence>
<protein>
    <submittedName>
        <fullName evidence="1">Uncharacterized protein</fullName>
    </submittedName>
</protein>
<dbReference type="AlphaFoldDB" id="A0A653B922"/>
<sequence length="21" mass="2788">MFADGDQYFLFFWIYQYLYEQ</sequence>
<dbReference type="EMBL" id="LR130779">
    <property type="protein sequence ID" value="VDN65176.1"/>
    <property type="molecule type" value="Genomic_DNA"/>
</dbReference>